<reference evidence="9" key="1">
    <citation type="submission" date="2022-12" db="EMBL/GenBank/DDBJ databases">
        <title>Reference genome sequencing for broad-spectrum identification of bacterial and archaeal isolates by mass spectrometry.</title>
        <authorList>
            <person name="Sekiguchi Y."/>
            <person name="Tourlousse D.M."/>
        </authorList>
    </citation>
    <scope>NUCLEOTIDE SEQUENCE</scope>
    <source>
        <strain evidence="9">ASRB1</strain>
    </source>
</reference>
<evidence type="ECO:0000256" key="4">
    <source>
        <dbReference type="ARBA" id="ARBA00022927"/>
    </source>
</evidence>
<evidence type="ECO:0000256" key="8">
    <source>
        <dbReference type="SAM" id="MobiDB-lite"/>
    </source>
</evidence>
<dbReference type="GO" id="GO:0015031">
    <property type="term" value="P:protein transport"/>
    <property type="evidence" value="ECO:0007669"/>
    <property type="project" value="UniProtKB-KW"/>
</dbReference>
<keyword evidence="4" id="KW-0653">Protein transport</keyword>
<dbReference type="Proteomes" id="UP001144372">
    <property type="component" value="Unassembled WGS sequence"/>
</dbReference>
<dbReference type="InterPro" id="IPR003369">
    <property type="entry name" value="TatA/B/E"/>
</dbReference>
<evidence type="ECO:0000256" key="2">
    <source>
        <dbReference type="ARBA" id="ARBA00022448"/>
    </source>
</evidence>
<evidence type="ECO:0000256" key="5">
    <source>
        <dbReference type="ARBA" id="ARBA00022989"/>
    </source>
</evidence>
<evidence type="ECO:0000313" key="10">
    <source>
        <dbReference type="Proteomes" id="UP001144372"/>
    </source>
</evidence>
<dbReference type="PANTHER" id="PTHR42982:SF1">
    <property type="entry name" value="SEC-INDEPENDENT PROTEIN TRANSLOCASE PROTEIN TATA"/>
    <property type="match status" value="1"/>
</dbReference>
<evidence type="ECO:0008006" key="11">
    <source>
        <dbReference type="Google" id="ProtNLM"/>
    </source>
</evidence>
<keyword evidence="10" id="KW-1185">Reference proteome</keyword>
<gene>
    <name evidence="9" type="ORF">DAMNIGENAA_02510</name>
</gene>
<evidence type="ECO:0000313" key="9">
    <source>
        <dbReference type="EMBL" id="GLI32818.1"/>
    </source>
</evidence>
<keyword evidence="5" id="KW-1133">Transmembrane helix</keyword>
<feature type="region of interest" description="Disordered" evidence="8">
    <location>
        <begin position="43"/>
        <end position="65"/>
    </location>
</feature>
<evidence type="ECO:0000256" key="6">
    <source>
        <dbReference type="ARBA" id="ARBA00023010"/>
    </source>
</evidence>
<protein>
    <recommendedName>
        <fullName evidence="11">Sec-independent protein translocase protein TatA</fullName>
    </recommendedName>
</protein>
<dbReference type="AlphaFoldDB" id="A0A9W6D030"/>
<proteinExistence type="predicted"/>
<accession>A0A9W6D030</accession>
<keyword evidence="7" id="KW-0472">Membrane</keyword>
<dbReference type="Gene3D" id="1.20.5.3310">
    <property type="match status" value="1"/>
</dbReference>
<dbReference type="RefSeq" id="WP_281791850.1">
    <property type="nucleotide sequence ID" value="NZ_BSDR01000001.1"/>
</dbReference>
<comment type="subcellular location">
    <subcellularLocation>
        <location evidence="1">Membrane</location>
        <topology evidence="1">Single-pass membrane protein</topology>
    </subcellularLocation>
</comment>
<dbReference type="PANTHER" id="PTHR42982">
    <property type="entry name" value="SEC-INDEPENDENT PROTEIN TRANSLOCASE PROTEIN TATA"/>
    <property type="match status" value="1"/>
</dbReference>
<comment type="caution">
    <text evidence="9">The sequence shown here is derived from an EMBL/GenBank/DDBJ whole genome shotgun (WGS) entry which is preliminary data.</text>
</comment>
<evidence type="ECO:0000256" key="3">
    <source>
        <dbReference type="ARBA" id="ARBA00022692"/>
    </source>
</evidence>
<keyword evidence="6" id="KW-0811">Translocation</keyword>
<keyword evidence="3" id="KW-0812">Transmembrane</keyword>
<dbReference type="GO" id="GO:0016020">
    <property type="term" value="C:membrane"/>
    <property type="evidence" value="ECO:0007669"/>
    <property type="project" value="UniProtKB-ARBA"/>
</dbReference>
<sequence>MLGLGPMELVIILFLLLFFFGGKKLPQIGENLGRGISEFRRSLKGKPSNLASPGGDGTGKTDRKS</sequence>
<name>A0A9W6D030_9BACT</name>
<dbReference type="Pfam" id="PF02416">
    <property type="entry name" value="TatA_B_E"/>
    <property type="match status" value="1"/>
</dbReference>
<evidence type="ECO:0000256" key="1">
    <source>
        <dbReference type="ARBA" id="ARBA00004167"/>
    </source>
</evidence>
<dbReference type="EMBL" id="BSDR01000001">
    <property type="protein sequence ID" value="GLI32818.1"/>
    <property type="molecule type" value="Genomic_DNA"/>
</dbReference>
<keyword evidence="2" id="KW-0813">Transport</keyword>
<organism evidence="9 10">
    <name type="scientific">Desulforhabdus amnigena</name>
    <dbReference type="NCBI Taxonomy" id="40218"/>
    <lineage>
        <taxon>Bacteria</taxon>
        <taxon>Pseudomonadati</taxon>
        <taxon>Thermodesulfobacteriota</taxon>
        <taxon>Syntrophobacteria</taxon>
        <taxon>Syntrophobacterales</taxon>
        <taxon>Syntrophobacteraceae</taxon>
        <taxon>Desulforhabdus</taxon>
    </lineage>
</organism>
<evidence type="ECO:0000256" key="7">
    <source>
        <dbReference type="ARBA" id="ARBA00023136"/>
    </source>
</evidence>